<dbReference type="PRINTS" id="PR00348">
    <property type="entry name" value="UBIQUITIN"/>
</dbReference>
<dbReference type="SMART" id="SM00213">
    <property type="entry name" value="UBQ"/>
    <property type="match status" value="1"/>
</dbReference>
<evidence type="ECO:0000313" key="4">
    <source>
        <dbReference type="Proteomes" id="UP000663860"/>
    </source>
</evidence>
<dbReference type="Proteomes" id="UP000663860">
    <property type="component" value="Unassembled WGS sequence"/>
</dbReference>
<sequence>MAATAVISKKPSSFIYENLVSKVQTIQNQIIEMENIINSQLEKEKKVQNELKSRSFIFIDPYGNRTTNNYMDHESISKIIRDYKKNYVPKYLHQWIQVGAKNDDIISRLNEDELKSTVSQYENGQEFVSYGEISVFIGIHEKFWPQSIVINMLITDNIDKMKMKIKQQRRFPDFELRSCIIDPNIEPNITNWEEGEILKLEETFMSNQLYQHNCVILAKIIDNKFDSDRSYDFCLLVKTLTGKTITLKVNSQMNMLTIKELIQDVEGIPCDQQRLKFNGKKLEDDKTLSDYNISEESTLHLILELRGGMYHFTSGRQDFRCLPYESMNAIQNVLIFKFKNIDHAQELSPSELQNSILQAKTILSTLYKHNTLKHLLIKEEQLRLSQQTQQLLSSIQDRTDIDWMDIIDQLQTQLIKETIGQDATASEIQHGLNILRSAHELYSNDDEFHTLSLYVRYNRARQGHFRVGDEAIDIELLNLNNEFISLFSHCHCHSNKPLLIISGSYT</sequence>
<feature type="domain" description="Ubiquitin-like" evidence="1">
    <location>
        <begin position="233"/>
        <end position="308"/>
    </location>
</feature>
<dbReference type="InterPro" id="IPR029071">
    <property type="entry name" value="Ubiquitin-like_domsf"/>
</dbReference>
<dbReference type="Pfam" id="PF00240">
    <property type="entry name" value="ubiquitin"/>
    <property type="match status" value="1"/>
</dbReference>
<dbReference type="AlphaFoldDB" id="A0A814K7B3"/>
<dbReference type="InterPro" id="IPR050158">
    <property type="entry name" value="Ubiquitin_ubiquitin-like"/>
</dbReference>
<evidence type="ECO:0000313" key="3">
    <source>
        <dbReference type="EMBL" id="CAF3562056.1"/>
    </source>
</evidence>
<name>A0A814K7B3_9BILA</name>
<dbReference type="InterPro" id="IPR000626">
    <property type="entry name" value="Ubiquitin-like_dom"/>
</dbReference>
<comment type="caution">
    <text evidence="2">The sequence shown here is derived from an EMBL/GenBank/DDBJ whole genome shotgun (WGS) entry which is preliminary data.</text>
</comment>
<evidence type="ECO:0000313" key="2">
    <source>
        <dbReference type="EMBL" id="CAF1047239.1"/>
    </source>
</evidence>
<dbReference type="Gene3D" id="3.10.20.90">
    <property type="entry name" value="Phosphatidylinositol 3-kinase Catalytic Subunit, Chain A, domain 1"/>
    <property type="match status" value="1"/>
</dbReference>
<dbReference type="EMBL" id="CAJNOE010000206">
    <property type="protein sequence ID" value="CAF1047239.1"/>
    <property type="molecule type" value="Genomic_DNA"/>
</dbReference>
<reference evidence="2" key="1">
    <citation type="submission" date="2021-02" db="EMBL/GenBank/DDBJ databases">
        <authorList>
            <person name="Nowell W R."/>
        </authorList>
    </citation>
    <scope>NUCLEOTIDE SEQUENCE</scope>
</reference>
<dbReference type="InterPro" id="IPR019956">
    <property type="entry name" value="Ubiquitin_dom"/>
</dbReference>
<dbReference type="PANTHER" id="PTHR10666">
    <property type="entry name" value="UBIQUITIN"/>
    <property type="match status" value="1"/>
</dbReference>
<dbReference type="Proteomes" id="UP000663868">
    <property type="component" value="Unassembled WGS sequence"/>
</dbReference>
<dbReference type="FunFam" id="3.10.20.90:FF:000222">
    <property type="entry name" value="Polyubiquitin 5"/>
    <property type="match status" value="1"/>
</dbReference>
<dbReference type="EMBL" id="CAJOBB010000101">
    <property type="protein sequence ID" value="CAF3562056.1"/>
    <property type="molecule type" value="Genomic_DNA"/>
</dbReference>
<proteinExistence type="predicted"/>
<organism evidence="2 4">
    <name type="scientific">Adineta steineri</name>
    <dbReference type="NCBI Taxonomy" id="433720"/>
    <lineage>
        <taxon>Eukaryota</taxon>
        <taxon>Metazoa</taxon>
        <taxon>Spiralia</taxon>
        <taxon>Gnathifera</taxon>
        <taxon>Rotifera</taxon>
        <taxon>Eurotatoria</taxon>
        <taxon>Bdelloidea</taxon>
        <taxon>Adinetida</taxon>
        <taxon>Adinetidae</taxon>
        <taxon>Adineta</taxon>
    </lineage>
</organism>
<gene>
    <name evidence="2" type="ORF">IZO911_LOCUS20130</name>
    <name evidence="3" type="ORF">KXQ929_LOCUS3193</name>
</gene>
<dbReference type="SUPFAM" id="SSF54236">
    <property type="entry name" value="Ubiquitin-like"/>
    <property type="match status" value="1"/>
</dbReference>
<dbReference type="PROSITE" id="PS50053">
    <property type="entry name" value="UBIQUITIN_2"/>
    <property type="match status" value="1"/>
</dbReference>
<accession>A0A814K7B3</accession>
<protein>
    <recommendedName>
        <fullName evidence="1">Ubiquitin-like domain-containing protein</fullName>
    </recommendedName>
</protein>
<evidence type="ECO:0000259" key="1">
    <source>
        <dbReference type="PROSITE" id="PS50053"/>
    </source>
</evidence>